<sequence length="183" mass="20004">MGAILHLQSPPLPPRRRRQGLRPTIGLSGSVPPRQEAAPENGAPQMAVPPPGPDPNRSRHPPLPRLRQGARRPGPLQLRGRLGGDFDGQQRIRRNAGPRRLLRHRASERRGGRVSGPRVFAKRPRFRDEGIDALDPEGYDYAGESDPTFRAGQADGSSAERTGPDRYRGQASDPVLRPADAHG</sequence>
<accession>A0AAV0JCD3</accession>
<proteinExistence type="predicted"/>
<evidence type="ECO:0000313" key="3">
    <source>
        <dbReference type="Proteomes" id="UP001154282"/>
    </source>
</evidence>
<dbReference type="AlphaFoldDB" id="A0AAV0JCD3"/>
<evidence type="ECO:0000256" key="1">
    <source>
        <dbReference type="SAM" id="MobiDB-lite"/>
    </source>
</evidence>
<feature type="compositionally biased region" description="Low complexity" evidence="1">
    <location>
        <begin position="71"/>
        <end position="80"/>
    </location>
</feature>
<keyword evidence="3" id="KW-1185">Reference proteome</keyword>
<feature type="region of interest" description="Disordered" evidence="1">
    <location>
        <begin position="1"/>
        <end position="183"/>
    </location>
</feature>
<reference evidence="2" key="1">
    <citation type="submission" date="2022-08" db="EMBL/GenBank/DDBJ databases">
        <authorList>
            <person name="Gutierrez-Valencia J."/>
        </authorList>
    </citation>
    <scope>NUCLEOTIDE SEQUENCE</scope>
</reference>
<comment type="caution">
    <text evidence="2">The sequence shown here is derived from an EMBL/GenBank/DDBJ whole genome shotgun (WGS) entry which is preliminary data.</text>
</comment>
<dbReference type="Proteomes" id="UP001154282">
    <property type="component" value="Unassembled WGS sequence"/>
</dbReference>
<gene>
    <name evidence="2" type="ORF">LITE_LOCUS13123</name>
</gene>
<evidence type="ECO:0000313" key="2">
    <source>
        <dbReference type="EMBL" id="CAI0406181.1"/>
    </source>
</evidence>
<feature type="compositionally biased region" description="Basic residues" evidence="1">
    <location>
        <begin position="91"/>
        <end position="107"/>
    </location>
</feature>
<protein>
    <submittedName>
        <fullName evidence="2">Uncharacterized protein</fullName>
    </submittedName>
</protein>
<name>A0AAV0JCD3_9ROSI</name>
<organism evidence="2 3">
    <name type="scientific">Linum tenue</name>
    <dbReference type="NCBI Taxonomy" id="586396"/>
    <lineage>
        <taxon>Eukaryota</taxon>
        <taxon>Viridiplantae</taxon>
        <taxon>Streptophyta</taxon>
        <taxon>Embryophyta</taxon>
        <taxon>Tracheophyta</taxon>
        <taxon>Spermatophyta</taxon>
        <taxon>Magnoliopsida</taxon>
        <taxon>eudicotyledons</taxon>
        <taxon>Gunneridae</taxon>
        <taxon>Pentapetalae</taxon>
        <taxon>rosids</taxon>
        <taxon>fabids</taxon>
        <taxon>Malpighiales</taxon>
        <taxon>Linaceae</taxon>
        <taxon>Linum</taxon>
    </lineage>
</organism>
<dbReference type="EMBL" id="CAMGYJ010000004">
    <property type="protein sequence ID" value="CAI0406181.1"/>
    <property type="molecule type" value="Genomic_DNA"/>
</dbReference>